<protein>
    <submittedName>
        <fullName evidence="2">Uncharacterized protein</fullName>
    </submittedName>
</protein>
<dbReference type="EMBL" id="BLXT01004960">
    <property type="protein sequence ID" value="GFO18569.1"/>
    <property type="molecule type" value="Genomic_DNA"/>
</dbReference>
<feature type="compositionally biased region" description="Basic and acidic residues" evidence="1">
    <location>
        <begin position="826"/>
        <end position="847"/>
    </location>
</feature>
<feature type="region of interest" description="Disordered" evidence="1">
    <location>
        <begin position="824"/>
        <end position="856"/>
    </location>
</feature>
<feature type="region of interest" description="Disordered" evidence="1">
    <location>
        <begin position="951"/>
        <end position="976"/>
    </location>
</feature>
<dbReference type="Proteomes" id="UP000735302">
    <property type="component" value="Unassembled WGS sequence"/>
</dbReference>
<feature type="compositionally biased region" description="Basic and acidic residues" evidence="1">
    <location>
        <begin position="632"/>
        <end position="642"/>
    </location>
</feature>
<keyword evidence="3" id="KW-1185">Reference proteome</keyword>
<evidence type="ECO:0000256" key="1">
    <source>
        <dbReference type="SAM" id="MobiDB-lite"/>
    </source>
</evidence>
<comment type="caution">
    <text evidence="2">The sequence shown here is derived from an EMBL/GenBank/DDBJ whole genome shotgun (WGS) entry which is preliminary data.</text>
</comment>
<proteinExistence type="predicted"/>
<evidence type="ECO:0000313" key="3">
    <source>
        <dbReference type="Proteomes" id="UP000735302"/>
    </source>
</evidence>
<feature type="region of interest" description="Disordered" evidence="1">
    <location>
        <begin position="1077"/>
        <end position="1103"/>
    </location>
</feature>
<feature type="region of interest" description="Disordered" evidence="1">
    <location>
        <begin position="62"/>
        <end position="91"/>
    </location>
</feature>
<feature type="compositionally biased region" description="Polar residues" evidence="1">
    <location>
        <begin position="1563"/>
        <end position="1574"/>
    </location>
</feature>
<gene>
    <name evidence="2" type="ORF">PoB_004507400</name>
</gene>
<feature type="compositionally biased region" description="Polar residues" evidence="1">
    <location>
        <begin position="62"/>
        <end position="77"/>
    </location>
</feature>
<feature type="compositionally biased region" description="Polar residues" evidence="1">
    <location>
        <begin position="601"/>
        <end position="629"/>
    </location>
</feature>
<feature type="compositionally biased region" description="Low complexity" evidence="1">
    <location>
        <begin position="1398"/>
        <end position="1413"/>
    </location>
</feature>
<feature type="region of interest" description="Disordered" evidence="1">
    <location>
        <begin position="1265"/>
        <end position="1331"/>
    </location>
</feature>
<feature type="region of interest" description="Disordered" evidence="1">
    <location>
        <begin position="1460"/>
        <end position="1487"/>
    </location>
</feature>
<sequence length="1606" mass="179739">MIPEEDKARLITNHTLAKALQIYKDDPYSGSHVYNQTQIQAEIEKHREASLNMAARIGAQSLPNSPGATLLSSNENQTSRHTERVKSSSQQEYCYGTKDSFSQHNLTNTVCQMDKQKATGLKLKVRGHTQDVRVDKAAELRKSLFSHQNSTRTAALGNLQENCAIAEESSHDERLHMSGTRDIDPEGITTISLPEFTQKARRRSFDDSIEDQTNFSPECEADIDIEFTDNVNTRENVSNLVINSNDLPSEQLADCDEHLGSFDTCFLKLSREGVLRQGAFGSSRQVMRQNSLADNNSIFSSVVEPYEYQCSSRKTFVRLQSTPKLFNSGGVRNEQLSSSMKTLDEQTVIRDDQCMTSSFTVNRDIDLISPDIPGLTDPDLKTKVRDDNIADQHCSAELPSAHTREKPSTVPITEVQRVPMSQHREQTDPLSPREVDCPQAKSYNAARRHSTHVKADNPPRCRVHTFPTSSFLYTKMQSRNSFFTHSKEAEKTQNNFPQTVSSVLRIWDVETNASTKRYLQSCAPGSHRDTMSLSRNESEKFEQVQAISSSLSEEDSVLRIWGIDKAIKRWKKKAQRNREMEKLEQHIKGKDNLTPPGKTFTKVSGRTDNSSCKSTASQFESNVDTSETNFAAERKEREEKSVTKRSAPDSLAGNMHALVRKWIQKNKSGRSWQLAQDISLSQSDAAMDVNSGCCLPRSVHAGQRDRCTHAIQSLIMTANLRVVQVQLNSEDAPRPGEKAMNATEIVQNIIKTRPKCVSIGNEERDRSSETSYFCQNKVTTKLMKTVDSDEHVVSLDVLSPSASEKSNPHLKLHVQFKHTETIQSDLIHHNSRDERSPEDVSKDKPQGEARSSYSPDCQAKRRLSRCLYGVSPTSDEVFFSPQTFMESQDTVARSMPINSDHKIKTESEIVGCYLIKPKAIARGQSTTKHDAAQHPVGRGQLKNETDAEYAPLPQSLHPTDTPLEPPGFSKPDGDNGKERDAICQACDISFGQLDKAAPSQNVGLLQHTHDVDYDTESKAQTHVEKELSCCMETVISSRCRDNLKGAIAPHSLIQLSETDKLNASKLPTVRFATPEIKLEQDESNDEISRPNARNQYVRKDSDRATPYSRPRWAALSRLKLRLTSLNKDATLTSVHHDISDGTRDTSKLENLEKTADVSYFHHIRRTQLDIVTRSLGKLSPRLRGRQNPTQSLASLWVPGIVSCAQALIGSNSEILTSISPLVSKKFIFGNDTLQPESVEEGSSQGLSRPRHPRIHQLKKDCGERLGNDFWPATTATSDAEQEQSTQLLQPELPTSQVTQSQVKAKTGPPPQTQPKLHAKTGSPPQMQPKSHLWPARILQEKQRQLKGQTKLEKQVDPLPQTCSQVNSRPQKEIQIQPQPQIQLVTQIQPQFHIQLPTQIQQQPQIQQSNQLHSPPQREIQPKLQSLKFSSIQMQPQPSKQAQLGQRAVPQTIPRKTNPLELQLQSQSEPSEARLSRGQQREVEQQLPDHVSLEGEKALEQMPLQCHEPQAPLINSVDHSLALEQVKSFPQLPQVDAQSRSRDMLAARPQVTAIIHTESAMASHKQSPQPIHTQGTGSGPTADAINTSGISGLCCLSCLRRRRNHEI</sequence>
<evidence type="ECO:0000313" key="2">
    <source>
        <dbReference type="EMBL" id="GFO18569.1"/>
    </source>
</evidence>
<feature type="compositionally biased region" description="Basic and acidic residues" evidence="1">
    <location>
        <begin position="1470"/>
        <end position="1483"/>
    </location>
</feature>
<accession>A0AAV4BJT0</accession>
<organism evidence="2 3">
    <name type="scientific">Plakobranchus ocellatus</name>
    <dbReference type="NCBI Taxonomy" id="259542"/>
    <lineage>
        <taxon>Eukaryota</taxon>
        <taxon>Metazoa</taxon>
        <taxon>Spiralia</taxon>
        <taxon>Lophotrochozoa</taxon>
        <taxon>Mollusca</taxon>
        <taxon>Gastropoda</taxon>
        <taxon>Heterobranchia</taxon>
        <taxon>Euthyneura</taxon>
        <taxon>Panpulmonata</taxon>
        <taxon>Sacoglossa</taxon>
        <taxon>Placobranchoidea</taxon>
        <taxon>Plakobranchidae</taxon>
        <taxon>Plakobranchus</taxon>
    </lineage>
</organism>
<name>A0AAV4BJT0_9GAST</name>
<feature type="region of interest" description="Disordered" evidence="1">
    <location>
        <begin position="1398"/>
        <end position="1417"/>
    </location>
</feature>
<feature type="region of interest" description="Disordered" evidence="1">
    <location>
        <begin position="1559"/>
        <end position="1582"/>
    </location>
</feature>
<feature type="compositionally biased region" description="Polar residues" evidence="1">
    <location>
        <begin position="1273"/>
        <end position="1303"/>
    </location>
</feature>
<feature type="region of interest" description="Disordered" evidence="1">
    <location>
        <begin position="589"/>
        <end position="648"/>
    </location>
</feature>
<reference evidence="2 3" key="1">
    <citation type="journal article" date="2021" name="Elife">
        <title>Chloroplast acquisition without the gene transfer in kleptoplastic sea slugs, Plakobranchus ocellatus.</title>
        <authorList>
            <person name="Maeda T."/>
            <person name="Takahashi S."/>
            <person name="Yoshida T."/>
            <person name="Shimamura S."/>
            <person name="Takaki Y."/>
            <person name="Nagai Y."/>
            <person name="Toyoda A."/>
            <person name="Suzuki Y."/>
            <person name="Arimoto A."/>
            <person name="Ishii H."/>
            <person name="Satoh N."/>
            <person name="Nishiyama T."/>
            <person name="Hasebe M."/>
            <person name="Maruyama T."/>
            <person name="Minagawa J."/>
            <person name="Obokata J."/>
            <person name="Shigenobu S."/>
        </authorList>
    </citation>
    <scope>NUCLEOTIDE SEQUENCE [LARGE SCALE GENOMIC DNA]</scope>
</reference>